<dbReference type="EMBL" id="JAROKS010000017">
    <property type="protein sequence ID" value="KAK1794249.1"/>
    <property type="molecule type" value="Genomic_DNA"/>
</dbReference>
<feature type="domain" description="RUN" evidence="12">
    <location>
        <begin position="1"/>
        <end position="127"/>
    </location>
</feature>
<dbReference type="InterPro" id="IPR057296">
    <property type="entry name" value="UNK_Znf_5"/>
</dbReference>
<dbReference type="CDD" id="cd17682">
    <property type="entry name" value="RUN_RUFY4_like"/>
    <property type="match status" value="1"/>
</dbReference>
<comment type="subcellular location">
    <subcellularLocation>
        <location evidence="1">Cytoplasm</location>
    </subcellularLocation>
</comment>
<feature type="compositionally biased region" description="Low complexity" evidence="10">
    <location>
        <begin position="368"/>
        <end position="387"/>
    </location>
</feature>
<evidence type="ECO:0000256" key="4">
    <source>
        <dbReference type="ARBA" id="ARBA00022723"/>
    </source>
</evidence>
<keyword evidence="3" id="KW-0963">Cytoplasm</keyword>
<evidence type="ECO:0000259" key="12">
    <source>
        <dbReference type="PROSITE" id="PS50826"/>
    </source>
</evidence>
<dbReference type="PROSITE" id="PS50826">
    <property type="entry name" value="RUN"/>
    <property type="match status" value="1"/>
</dbReference>
<evidence type="ECO:0000256" key="6">
    <source>
        <dbReference type="ARBA" id="ARBA00022771"/>
    </source>
</evidence>
<dbReference type="Gene3D" id="1.20.58.900">
    <property type="match status" value="1"/>
</dbReference>
<keyword evidence="4 8" id="KW-0479">Metal-binding</keyword>
<dbReference type="InterPro" id="IPR000571">
    <property type="entry name" value="Znf_CCCH"/>
</dbReference>
<dbReference type="SMART" id="SM00945">
    <property type="entry name" value="ProQ"/>
    <property type="match status" value="1"/>
</dbReference>
<keyword evidence="9" id="KW-0175">Coiled coil</keyword>
<evidence type="ECO:0000259" key="11">
    <source>
        <dbReference type="PROSITE" id="PS50103"/>
    </source>
</evidence>
<feature type="domain" description="C3H1-type" evidence="11">
    <location>
        <begin position="659"/>
        <end position="687"/>
    </location>
</feature>
<feature type="coiled-coil region" evidence="9">
    <location>
        <begin position="1001"/>
        <end position="1042"/>
    </location>
</feature>
<dbReference type="Gene3D" id="2.30.42.10">
    <property type="match status" value="1"/>
</dbReference>
<dbReference type="Pfam" id="PF25427">
    <property type="entry name" value="zf-CCCH_UNK"/>
    <property type="match status" value="1"/>
</dbReference>
<comment type="caution">
    <text evidence="13">The sequence shown here is derived from an EMBL/GenBank/DDBJ whole genome shotgun (WGS) entry which is preliminary data.</text>
</comment>
<dbReference type="Pfam" id="PF18384">
    <property type="entry name" value="zf_CCCH_5"/>
    <property type="match status" value="1"/>
</dbReference>
<dbReference type="InterPro" id="IPR040594">
    <property type="entry name" value="UNK_Znf_1"/>
</dbReference>
<dbReference type="PANTHER" id="PTHR14493:SF36">
    <property type="entry name" value="RING FINGER PROTEIN UNKEMPT HOMOLOG"/>
    <property type="match status" value="1"/>
</dbReference>
<keyword evidence="7 8" id="KW-0862">Zinc</keyword>
<dbReference type="Pfam" id="PF23261">
    <property type="entry name" value="zf-CCCH_11"/>
    <property type="match status" value="1"/>
</dbReference>
<keyword evidence="5" id="KW-0677">Repeat</keyword>
<feature type="compositionally biased region" description="Low complexity" evidence="10">
    <location>
        <begin position="795"/>
        <end position="804"/>
    </location>
</feature>
<dbReference type="InterPro" id="IPR036034">
    <property type="entry name" value="PDZ_sf"/>
</dbReference>
<feature type="zinc finger region" description="C3H1-type" evidence="8">
    <location>
        <begin position="659"/>
        <end position="687"/>
    </location>
</feature>
<feature type="compositionally biased region" description="Basic and acidic residues" evidence="10">
    <location>
        <begin position="332"/>
        <end position="343"/>
    </location>
</feature>
<feature type="domain" description="C3H1-type" evidence="11">
    <location>
        <begin position="450"/>
        <end position="479"/>
    </location>
</feature>
<sequence length="1123" mass="124030">MPGKDPHTESLKEPVLSLTHRDYWHCFEQLLKQDTCGRLGAVSLAVQQTIACPKLLTAQGRGRFFIRLMLSRRILGNVVKHLLHTSRIMEWYRPDVSVLRNEDFVEPFLSLCLILSEMQFKLNIEVSILRSRSTDTVLIEECSAESVCETHEAVPCRELGMVLRYLNGRVFVLELLHGRMAQVNKFAEPGDIIDEINGISLRNSRNGQAGVLLSQLRGQPLTLRVLHWRGEDGAMYRPLVSLLQRLQQENPSLWFGPDPARPQACLPGQDQSQCMNDGRILYSVRLLGKANIGMYGGKEVLKHAIPTILQKRQGTEEVLLDVKETHLTCTDRSNKQFDGDSSVKKKKLKKMSKGSTQPSSSVAAANLGPSSSSSSSSPSACGSASPANVQHAQPEKPQHYTYLKEFRTEQCPLFVQHKCSQHRPFTCFHWHFLNQRRRRPIRRRDGTFSYSPDVYCVKYDEGTGTCPDGDECPFLHRTAGDTERRYHLRYYKTGSCIHETDAKGHCSKNGPHCAFAHGSHDLRSPVFDIREVQALEAQAGSGLAETGLVEGQSGLVASTALIEKTLSEEPRWQDNSYVLSHYKTELCKKPPRLCRQGYACPYYHNSKDRRRCPHKHKYRALPCPSVKHSDEWGDPSKCESGEGCQYCHTRTEQQFHPEIYKSTKCNDMQQSGSCPRGPFCAFAHLDKPSVSEDQPFPEGGTSPPAVPCSVITDNASSAQGLLGRVLYEESTSLDVSHSRWAGEGGYGRAPGFEREDQAKQKSFAVEPHSKEISTMHSKPELSVFLPVGSPLSLSSSVPSSLAATPPSPAPPGPTTGMNANALPFYPTSDTVESVVESALDDLDLNAFGVSALEKSLESSSIPSMGLMLGGNQLQSSAPVNIPGSLSSPSPFRSPSPSPPIRAHASPFLAAQLPHPSQSESSFLGASHSSLGLNGMSSSIWEHFPPGQSSPGTPPALLPAGAMFTEASRLKQEVDEAHRVLKHWDHSWRQMSQSWAVLKADAEESRALASRLTMEAERARQAEEEVQQQAALLEEALESLRSAENPRLQLHQLQLMHRLPLSSVCSLQAQICTCLRMVEQAVYRKQRLCCVSCEELGSVALPCQHGVCCERCATSAECPVCSDH</sequence>
<evidence type="ECO:0000256" key="2">
    <source>
        <dbReference type="ARBA" id="ARBA00008808"/>
    </source>
</evidence>
<feature type="domain" description="C3H1-type" evidence="11">
    <location>
        <begin position="490"/>
        <end position="520"/>
    </location>
</feature>
<dbReference type="Pfam" id="PF00642">
    <property type="entry name" value="zf-CCCH"/>
    <property type="match status" value="1"/>
</dbReference>
<dbReference type="InterPro" id="IPR004012">
    <property type="entry name" value="Run_dom"/>
</dbReference>
<dbReference type="SUPFAM" id="SSF90229">
    <property type="entry name" value="CCCH zinc finger"/>
    <property type="match status" value="1"/>
</dbReference>
<proteinExistence type="inferred from homology"/>
<keyword evidence="14" id="KW-1185">Reference proteome</keyword>
<feature type="compositionally biased region" description="Basic and acidic residues" evidence="10">
    <location>
        <begin position="767"/>
        <end position="776"/>
    </location>
</feature>
<accession>A0AAD8Z7X1</accession>
<dbReference type="InterPro" id="IPR057295">
    <property type="entry name" value="UNK_Znf_4"/>
</dbReference>
<dbReference type="InterPro" id="IPR036855">
    <property type="entry name" value="Znf_CCCH_sf"/>
</dbReference>
<keyword evidence="6 8" id="KW-0863">Zinc-finger</keyword>
<reference evidence="13" key="1">
    <citation type="submission" date="2023-03" db="EMBL/GenBank/DDBJ databases">
        <title>Electrophorus voltai genome.</title>
        <authorList>
            <person name="Bian C."/>
        </authorList>
    </citation>
    <scope>NUCLEOTIDE SEQUENCE</scope>
    <source>
        <strain evidence="13">CB-2022</strain>
        <tissue evidence="13">Muscle</tissue>
    </source>
</reference>
<feature type="region of interest" description="Disordered" evidence="10">
    <location>
        <begin position="332"/>
        <end position="394"/>
    </location>
</feature>
<dbReference type="PANTHER" id="PTHR14493">
    <property type="entry name" value="UNKEMPT FAMILY MEMBER"/>
    <property type="match status" value="1"/>
</dbReference>
<dbReference type="GO" id="GO:0008270">
    <property type="term" value="F:zinc ion binding"/>
    <property type="evidence" value="ECO:0007669"/>
    <property type="project" value="UniProtKB-KW"/>
</dbReference>
<evidence type="ECO:0000256" key="9">
    <source>
        <dbReference type="SAM" id="Coils"/>
    </source>
</evidence>
<gene>
    <name evidence="13" type="ORF">P4O66_011150</name>
</gene>
<dbReference type="SUPFAM" id="SSF50156">
    <property type="entry name" value="PDZ domain-like"/>
    <property type="match status" value="1"/>
</dbReference>
<dbReference type="GO" id="GO:0048667">
    <property type="term" value="P:cell morphogenesis involved in neuron differentiation"/>
    <property type="evidence" value="ECO:0007669"/>
    <property type="project" value="TreeGrafter"/>
</dbReference>
<dbReference type="SMART" id="SM00356">
    <property type="entry name" value="ZnF_C3H1"/>
    <property type="match status" value="4"/>
</dbReference>
<evidence type="ECO:0000256" key="1">
    <source>
        <dbReference type="ARBA" id="ARBA00004496"/>
    </source>
</evidence>
<evidence type="ECO:0000256" key="8">
    <source>
        <dbReference type="PROSITE-ProRule" id="PRU00723"/>
    </source>
</evidence>
<dbReference type="Proteomes" id="UP001239994">
    <property type="component" value="Unassembled WGS sequence"/>
</dbReference>
<name>A0AAD8Z7X1_9TELE</name>
<feature type="region of interest" description="Disordered" evidence="10">
    <location>
        <begin position="738"/>
        <end position="776"/>
    </location>
</feature>
<evidence type="ECO:0000256" key="5">
    <source>
        <dbReference type="ARBA" id="ARBA00022737"/>
    </source>
</evidence>
<evidence type="ECO:0000256" key="3">
    <source>
        <dbReference type="ARBA" id="ARBA00022490"/>
    </source>
</evidence>
<dbReference type="SUPFAM" id="SSF140741">
    <property type="entry name" value="RUN domain-like"/>
    <property type="match status" value="1"/>
</dbReference>
<dbReference type="Pfam" id="PF23035">
    <property type="entry name" value="zf-CCCH_UNK-like_4th"/>
    <property type="match status" value="1"/>
</dbReference>
<dbReference type="InterPro" id="IPR045234">
    <property type="entry name" value="Unkempt-like"/>
</dbReference>
<evidence type="ECO:0008006" key="15">
    <source>
        <dbReference type="Google" id="ProtNLM"/>
    </source>
</evidence>
<dbReference type="PROSITE" id="PS50103">
    <property type="entry name" value="ZF_C3H1"/>
    <property type="match status" value="3"/>
</dbReference>
<feature type="zinc finger region" description="C3H1-type" evidence="8">
    <location>
        <begin position="450"/>
        <end position="479"/>
    </location>
</feature>
<comment type="similarity">
    <text evidence="2">Belongs to the unkempt family.</text>
</comment>
<evidence type="ECO:0000256" key="7">
    <source>
        <dbReference type="ARBA" id="ARBA00022833"/>
    </source>
</evidence>
<evidence type="ECO:0000313" key="13">
    <source>
        <dbReference type="EMBL" id="KAK1794249.1"/>
    </source>
</evidence>
<evidence type="ECO:0000313" key="14">
    <source>
        <dbReference type="Proteomes" id="UP001239994"/>
    </source>
</evidence>
<organism evidence="13 14">
    <name type="scientific">Electrophorus voltai</name>
    <dbReference type="NCBI Taxonomy" id="2609070"/>
    <lineage>
        <taxon>Eukaryota</taxon>
        <taxon>Metazoa</taxon>
        <taxon>Chordata</taxon>
        <taxon>Craniata</taxon>
        <taxon>Vertebrata</taxon>
        <taxon>Euteleostomi</taxon>
        <taxon>Actinopterygii</taxon>
        <taxon>Neopterygii</taxon>
        <taxon>Teleostei</taxon>
        <taxon>Ostariophysi</taxon>
        <taxon>Gymnotiformes</taxon>
        <taxon>Gymnotoidei</taxon>
        <taxon>Gymnotidae</taxon>
        <taxon>Electrophorus</taxon>
    </lineage>
</organism>
<dbReference type="GO" id="GO:1990715">
    <property type="term" value="F:mRNA CDS binding"/>
    <property type="evidence" value="ECO:0007669"/>
    <property type="project" value="TreeGrafter"/>
</dbReference>
<dbReference type="Pfam" id="PF02759">
    <property type="entry name" value="RUN"/>
    <property type="match status" value="1"/>
</dbReference>
<dbReference type="GO" id="GO:0005737">
    <property type="term" value="C:cytoplasm"/>
    <property type="evidence" value="ECO:0007669"/>
    <property type="project" value="UniProtKB-SubCell"/>
</dbReference>
<dbReference type="InterPro" id="IPR016103">
    <property type="entry name" value="ProQ/FinO"/>
</dbReference>
<feature type="zinc finger region" description="C3H1-type" evidence="8">
    <location>
        <begin position="490"/>
        <end position="520"/>
    </location>
</feature>
<dbReference type="InterPro" id="IPR037213">
    <property type="entry name" value="Run_dom_sf"/>
</dbReference>
<feature type="region of interest" description="Disordered" evidence="10">
    <location>
        <begin position="795"/>
        <end position="824"/>
    </location>
</feature>
<dbReference type="AlphaFoldDB" id="A0AAD8Z7X1"/>
<feature type="region of interest" description="Disordered" evidence="10">
    <location>
        <begin position="878"/>
        <end position="903"/>
    </location>
</feature>
<evidence type="ECO:0000256" key="10">
    <source>
        <dbReference type="SAM" id="MobiDB-lite"/>
    </source>
</evidence>
<protein>
    <recommendedName>
        <fullName evidence="15">Unk zinc finger</fullName>
    </recommendedName>
</protein>